<dbReference type="GeneID" id="28974953"/>
<keyword evidence="2" id="KW-1185">Reference proteome</keyword>
<protein>
    <submittedName>
        <fullName evidence="1">Uncharacterized protein</fullName>
    </submittedName>
</protein>
<dbReference type="RefSeq" id="XP_018270468.1">
    <property type="nucleotide sequence ID" value="XM_018414505.1"/>
</dbReference>
<sequence length="138" mass="15800">MPAPVPDPVLLALAEVRSAWGLRHGLHNTEALANFEKWRRQIMELLGRQPLPLPDGVPAAVHQLRQYANELESSRKEIPLKPPALGTSAWRRIVPELDAAYEKDLESVSRYCDTQAERSLPHLARHPEQYKLQRLRPY</sequence>
<dbReference type="AlphaFoldDB" id="A0A194S1M6"/>
<reference evidence="1 2" key="1">
    <citation type="journal article" date="2015" name="Front. Microbiol.">
        <title>Genome sequence of the plant growth promoting endophytic yeast Rhodotorula graminis WP1.</title>
        <authorList>
            <person name="Firrincieli A."/>
            <person name="Otillar R."/>
            <person name="Salamov A."/>
            <person name="Schmutz J."/>
            <person name="Khan Z."/>
            <person name="Redman R.S."/>
            <person name="Fleck N.D."/>
            <person name="Lindquist E."/>
            <person name="Grigoriev I.V."/>
            <person name="Doty S.L."/>
        </authorList>
    </citation>
    <scope>NUCLEOTIDE SEQUENCE [LARGE SCALE GENOMIC DNA]</scope>
    <source>
        <strain evidence="1 2">WP1</strain>
    </source>
</reference>
<proteinExistence type="predicted"/>
<dbReference type="EMBL" id="KQ474080">
    <property type="protein sequence ID" value="KPV74419.1"/>
    <property type="molecule type" value="Genomic_DNA"/>
</dbReference>
<name>A0A194S1M6_RHOGW</name>
<gene>
    <name evidence="1" type="ORF">RHOBADRAFT_44909</name>
</gene>
<evidence type="ECO:0000313" key="2">
    <source>
        <dbReference type="Proteomes" id="UP000053890"/>
    </source>
</evidence>
<organism evidence="1 2">
    <name type="scientific">Rhodotorula graminis (strain WP1)</name>
    <dbReference type="NCBI Taxonomy" id="578459"/>
    <lineage>
        <taxon>Eukaryota</taxon>
        <taxon>Fungi</taxon>
        <taxon>Dikarya</taxon>
        <taxon>Basidiomycota</taxon>
        <taxon>Pucciniomycotina</taxon>
        <taxon>Microbotryomycetes</taxon>
        <taxon>Sporidiobolales</taxon>
        <taxon>Sporidiobolaceae</taxon>
        <taxon>Rhodotorula</taxon>
    </lineage>
</organism>
<dbReference type="Proteomes" id="UP000053890">
    <property type="component" value="Unassembled WGS sequence"/>
</dbReference>
<evidence type="ECO:0000313" key="1">
    <source>
        <dbReference type="EMBL" id="KPV74419.1"/>
    </source>
</evidence>
<accession>A0A194S1M6</accession>